<dbReference type="GO" id="GO:0003824">
    <property type="term" value="F:catalytic activity"/>
    <property type="evidence" value="ECO:0007669"/>
    <property type="project" value="InterPro"/>
</dbReference>
<reference evidence="8 9" key="1">
    <citation type="submission" date="2016-11" db="EMBL/GenBank/DDBJ databases">
        <authorList>
            <person name="Jaros S."/>
            <person name="Januszkiewicz K."/>
            <person name="Wedrychowicz H."/>
        </authorList>
    </citation>
    <scope>NUCLEOTIDE SEQUENCE [LARGE SCALE GENOMIC DNA]</scope>
    <source>
        <strain evidence="8 9">DSM 15970</strain>
    </source>
</reference>
<organism evidence="8 9">
    <name type="scientific">Parasporobacterium paucivorans DSM 15970</name>
    <dbReference type="NCBI Taxonomy" id="1122934"/>
    <lineage>
        <taxon>Bacteria</taxon>
        <taxon>Bacillati</taxon>
        <taxon>Bacillota</taxon>
        <taxon>Clostridia</taxon>
        <taxon>Lachnospirales</taxon>
        <taxon>Lachnospiraceae</taxon>
        <taxon>Parasporobacterium</taxon>
    </lineage>
</organism>
<feature type="domain" description="Radical SAM core" evidence="7">
    <location>
        <begin position="6"/>
        <end position="201"/>
    </location>
</feature>
<dbReference type="SUPFAM" id="SSF102114">
    <property type="entry name" value="Radical SAM enzymes"/>
    <property type="match status" value="1"/>
</dbReference>
<name>A0A1M6AJS8_9FIRM</name>
<evidence type="ECO:0000313" key="8">
    <source>
        <dbReference type="EMBL" id="SHI36473.1"/>
    </source>
</evidence>
<dbReference type="PANTHER" id="PTHR43787">
    <property type="entry name" value="FEMO COFACTOR BIOSYNTHESIS PROTEIN NIFB-RELATED"/>
    <property type="match status" value="1"/>
</dbReference>
<comment type="cofactor">
    <cofactor evidence="1">
        <name>[4Fe-4S] cluster</name>
        <dbReference type="ChEBI" id="CHEBI:49883"/>
    </cofactor>
</comment>
<dbReference type="InterPro" id="IPR023821">
    <property type="entry name" value="rSAM_TatD-assoc"/>
</dbReference>
<dbReference type="PANTHER" id="PTHR43787:SF3">
    <property type="entry name" value="ARYLSULFATASE REGULATORY PROTEIN"/>
    <property type="match status" value="1"/>
</dbReference>
<dbReference type="EMBL" id="FQYT01000002">
    <property type="protein sequence ID" value="SHI36473.1"/>
    <property type="molecule type" value="Genomic_DNA"/>
</dbReference>
<keyword evidence="4" id="KW-0479">Metal-binding</keyword>
<evidence type="ECO:0000256" key="4">
    <source>
        <dbReference type="ARBA" id="ARBA00022723"/>
    </source>
</evidence>
<dbReference type="SFLD" id="SFLDG01067">
    <property type="entry name" value="SPASM/twitch_domain_containing"/>
    <property type="match status" value="1"/>
</dbReference>
<accession>A0A1M6AJS8</accession>
<proteinExistence type="predicted"/>
<keyword evidence="5" id="KW-0408">Iron</keyword>
<dbReference type="Proteomes" id="UP000184342">
    <property type="component" value="Unassembled WGS sequence"/>
</dbReference>
<keyword evidence="3" id="KW-0949">S-adenosyl-L-methionine</keyword>
<dbReference type="Pfam" id="PF04055">
    <property type="entry name" value="Radical_SAM"/>
    <property type="match status" value="1"/>
</dbReference>
<evidence type="ECO:0000256" key="2">
    <source>
        <dbReference type="ARBA" id="ARBA00022485"/>
    </source>
</evidence>
<dbReference type="InterPro" id="IPR013785">
    <property type="entry name" value="Aldolase_TIM"/>
</dbReference>
<dbReference type="GO" id="GO:0051539">
    <property type="term" value="F:4 iron, 4 sulfur cluster binding"/>
    <property type="evidence" value="ECO:0007669"/>
    <property type="project" value="UniProtKB-KW"/>
</dbReference>
<evidence type="ECO:0000259" key="7">
    <source>
        <dbReference type="PROSITE" id="PS51918"/>
    </source>
</evidence>
<dbReference type="InterPro" id="IPR007197">
    <property type="entry name" value="rSAM"/>
</dbReference>
<dbReference type="PROSITE" id="PS51918">
    <property type="entry name" value="RADICAL_SAM"/>
    <property type="match status" value="1"/>
</dbReference>
<dbReference type="InterPro" id="IPR023822">
    <property type="entry name" value="rSAM_TatD-assoc_bac"/>
</dbReference>
<dbReference type="GO" id="GO:0046872">
    <property type="term" value="F:metal ion binding"/>
    <property type="evidence" value="ECO:0007669"/>
    <property type="project" value="UniProtKB-KW"/>
</dbReference>
<protein>
    <submittedName>
        <fullName evidence="8">Radical SAM enzyme, TIGR04100 family</fullName>
    </submittedName>
</protein>
<dbReference type="AlphaFoldDB" id="A0A1M6AJS8"/>
<gene>
    <name evidence="8" type="ORF">SAMN02745691_00182</name>
</gene>
<evidence type="ECO:0000256" key="5">
    <source>
        <dbReference type="ARBA" id="ARBA00023004"/>
    </source>
</evidence>
<dbReference type="CDD" id="cd01335">
    <property type="entry name" value="Radical_SAM"/>
    <property type="match status" value="1"/>
</dbReference>
<dbReference type="STRING" id="1122934.SAMN02745691_00182"/>
<dbReference type="InterPro" id="IPR058240">
    <property type="entry name" value="rSAM_sf"/>
</dbReference>
<dbReference type="SFLD" id="SFLDS00029">
    <property type="entry name" value="Radical_SAM"/>
    <property type="match status" value="1"/>
</dbReference>
<dbReference type="NCBIfam" id="TIGR04100">
    <property type="entry name" value="rSAM_pair_X"/>
    <property type="match status" value="1"/>
</dbReference>
<keyword evidence="6" id="KW-0411">Iron-sulfur</keyword>
<keyword evidence="2" id="KW-0004">4Fe-4S</keyword>
<evidence type="ECO:0000256" key="6">
    <source>
        <dbReference type="ARBA" id="ARBA00023014"/>
    </source>
</evidence>
<dbReference type="NCBIfam" id="TIGR04038">
    <property type="entry name" value="tatD_link_rSAM"/>
    <property type="match status" value="1"/>
</dbReference>
<dbReference type="SFLD" id="SFLDG01111">
    <property type="entry name" value="Uncharacterised_Radical_SAM_Su"/>
    <property type="match status" value="1"/>
</dbReference>
<dbReference type="RefSeq" id="WP_242941618.1">
    <property type="nucleotide sequence ID" value="NZ_FQYT01000002.1"/>
</dbReference>
<evidence type="ECO:0000256" key="1">
    <source>
        <dbReference type="ARBA" id="ARBA00001966"/>
    </source>
</evidence>
<evidence type="ECO:0000313" key="9">
    <source>
        <dbReference type="Proteomes" id="UP000184342"/>
    </source>
</evidence>
<dbReference type="Gene3D" id="3.20.20.70">
    <property type="entry name" value="Aldolase class I"/>
    <property type="match status" value="1"/>
</dbReference>
<sequence>MMTILYEVHGSLYINLTNRCPADCVFCLRNSMDSVYGSDNLWLEHEPSVDEVIRELQSAGIEKYKEIVFCGFGEPTERLDDLLAIAKFIKEKYNKPIRVNTNGLTDLIHGKDTTPMFEGLVDTVSISLNTPDKDKYFELTRNIFGRDSFDAVLKFAGNVRKYVNRVVMTTVDSTITKEEEGQCQEICDRLGIEYRVRAWES</sequence>
<evidence type="ECO:0000256" key="3">
    <source>
        <dbReference type="ARBA" id="ARBA00022691"/>
    </source>
</evidence>
<keyword evidence="9" id="KW-1185">Reference proteome</keyword>